<dbReference type="EMBL" id="JBHTMN010000014">
    <property type="protein sequence ID" value="MFD1384334.1"/>
    <property type="molecule type" value="Genomic_DNA"/>
</dbReference>
<gene>
    <name evidence="2" type="ORF">ACFQ45_13225</name>
</gene>
<feature type="transmembrane region" description="Helical" evidence="1">
    <location>
        <begin position="172"/>
        <end position="190"/>
    </location>
</feature>
<feature type="transmembrane region" description="Helical" evidence="1">
    <location>
        <begin position="64"/>
        <end position="82"/>
    </location>
</feature>
<keyword evidence="3" id="KW-1185">Reference proteome</keyword>
<evidence type="ECO:0000313" key="2">
    <source>
        <dbReference type="EMBL" id="MFD1384334.1"/>
    </source>
</evidence>
<keyword evidence="1" id="KW-0472">Membrane</keyword>
<sequence length="283" mass="29455">MYEEAGNSNLIMLLNTAIYPFLVAAVLTLLLGKVNTKLTTIGSAAGFFVGLFLIHTGLNLPPSKALDFLTVTLALGLLVSFIETTSLSDKAKMSVGVIALVVSFYLLLNPVLRHQGQAISIVCALAVAAITAIVSGLQKLGASERYSHAPALSLIVVAAVTAPVVSIGGSLLIGQLLGVFAASMGGLVLIQRFVWNTSSTSAVTLGSFVLAGLLAQAHVLADLPIWTMLVAYLALIVNIGLGWVMKEDGTVISTIKAIIPQVIVSAAIAGLSLWSVWPESSLY</sequence>
<feature type="transmembrane region" description="Helical" evidence="1">
    <location>
        <begin position="225"/>
        <end position="245"/>
    </location>
</feature>
<dbReference type="Proteomes" id="UP001597059">
    <property type="component" value="Unassembled WGS sequence"/>
</dbReference>
<proteinExistence type="predicted"/>
<feature type="transmembrane region" description="Helical" evidence="1">
    <location>
        <begin position="38"/>
        <end position="58"/>
    </location>
</feature>
<feature type="transmembrane region" description="Helical" evidence="1">
    <location>
        <begin position="149"/>
        <end position="166"/>
    </location>
</feature>
<feature type="transmembrane region" description="Helical" evidence="1">
    <location>
        <begin position="118"/>
        <end position="137"/>
    </location>
</feature>
<comment type="caution">
    <text evidence="2">The sequence shown here is derived from an EMBL/GenBank/DDBJ whole genome shotgun (WGS) entry which is preliminary data.</text>
</comment>
<name>A0ABW4B492_9GAMM</name>
<feature type="transmembrane region" description="Helical" evidence="1">
    <location>
        <begin position="257"/>
        <end position="277"/>
    </location>
</feature>
<reference evidence="3" key="1">
    <citation type="journal article" date="2019" name="Int. J. Syst. Evol. Microbiol.">
        <title>The Global Catalogue of Microorganisms (GCM) 10K type strain sequencing project: providing services to taxonomists for standard genome sequencing and annotation.</title>
        <authorList>
            <consortium name="The Broad Institute Genomics Platform"/>
            <consortium name="The Broad Institute Genome Sequencing Center for Infectious Disease"/>
            <person name="Wu L."/>
            <person name="Ma J."/>
        </authorList>
    </citation>
    <scope>NUCLEOTIDE SEQUENCE [LARGE SCALE GENOMIC DNA]</scope>
    <source>
        <strain evidence="3">JCM 30774</strain>
    </source>
</reference>
<organism evidence="2 3">
    <name type="scientific">Rhodanobacter aciditrophus</name>
    <dbReference type="NCBI Taxonomy" id="1623218"/>
    <lineage>
        <taxon>Bacteria</taxon>
        <taxon>Pseudomonadati</taxon>
        <taxon>Pseudomonadota</taxon>
        <taxon>Gammaproteobacteria</taxon>
        <taxon>Lysobacterales</taxon>
        <taxon>Rhodanobacteraceae</taxon>
        <taxon>Rhodanobacter</taxon>
    </lineage>
</organism>
<accession>A0ABW4B492</accession>
<feature type="transmembrane region" description="Helical" evidence="1">
    <location>
        <begin position="202"/>
        <end position="219"/>
    </location>
</feature>
<feature type="transmembrane region" description="Helical" evidence="1">
    <location>
        <begin position="12"/>
        <end position="31"/>
    </location>
</feature>
<keyword evidence="1" id="KW-0812">Transmembrane</keyword>
<evidence type="ECO:0000256" key="1">
    <source>
        <dbReference type="SAM" id="Phobius"/>
    </source>
</evidence>
<dbReference type="RefSeq" id="WP_377368450.1">
    <property type="nucleotide sequence ID" value="NZ_JBHTMN010000014.1"/>
</dbReference>
<evidence type="ECO:0000313" key="3">
    <source>
        <dbReference type="Proteomes" id="UP001597059"/>
    </source>
</evidence>
<feature type="transmembrane region" description="Helical" evidence="1">
    <location>
        <begin position="94"/>
        <end position="112"/>
    </location>
</feature>
<protein>
    <submittedName>
        <fullName evidence="2">Uncharacterized protein</fullName>
    </submittedName>
</protein>
<keyword evidence="1" id="KW-1133">Transmembrane helix</keyword>